<name>A0AAE8FPJ4_CLOPF</name>
<dbReference type="Proteomes" id="UP000273641">
    <property type="component" value="Unassembled WGS sequence"/>
</dbReference>
<gene>
    <name evidence="1" type="ORF">EHZ11_15725</name>
</gene>
<protein>
    <submittedName>
        <fullName evidence="1">Uncharacterized protein</fullName>
    </submittedName>
</protein>
<dbReference type="RefSeq" id="WP_124229411.1">
    <property type="nucleotide sequence ID" value="NZ_CATNZC010000001.1"/>
</dbReference>
<dbReference type="AlphaFoldDB" id="A0AAE8FPJ4"/>
<comment type="caution">
    <text evidence="1">The sequence shown here is derived from an EMBL/GenBank/DDBJ whole genome shotgun (WGS) entry which is preliminary data.</text>
</comment>
<evidence type="ECO:0000313" key="1">
    <source>
        <dbReference type="EMBL" id="RQN22230.1"/>
    </source>
</evidence>
<reference evidence="1 2" key="1">
    <citation type="submission" date="2018-11" db="EMBL/GenBank/DDBJ databases">
        <title>Draft genome sequences of potential pathogenic Clostridium perfringens from environmental surface water in the North West Province, South Africa.</title>
        <authorList>
            <person name="Fourie J.C.J."/>
            <person name="Sanko T.J."/>
            <person name="Bezuidenhout C."/>
            <person name="Mienie C."/>
            <person name="Adeleke R."/>
        </authorList>
    </citation>
    <scope>NUCLEOTIDE SEQUENCE [LARGE SCALE GENOMIC DNA]</scope>
    <source>
        <strain evidence="1 2">SC4-C13</strain>
    </source>
</reference>
<organism evidence="1 2">
    <name type="scientific">Clostridium perfringens</name>
    <dbReference type="NCBI Taxonomy" id="1502"/>
    <lineage>
        <taxon>Bacteria</taxon>
        <taxon>Bacillati</taxon>
        <taxon>Bacillota</taxon>
        <taxon>Clostridia</taxon>
        <taxon>Eubacteriales</taxon>
        <taxon>Clostridiaceae</taxon>
        <taxon>Clostridium</taxon>
    </lineage>
</organism>
<sequence>MTLNGLELEVRKYGKEENFLIDAKDTDKVTIFIEEDTKLNLDEASFNELRNKLNEAYELRQM</sequence>
<evidence type="ECO:0000313" key="2">
    <source>
        <dbReference type="Proteomes" id="UP000273641"/>
    </source>
</evidence>
<proteinExistence type="predicted"/>
<accession>A0AAE8FPJ4</accession>
<dbReference type="EMBL" id="RQNR01000040">
    <property type="protein sequence ID" value="RQN22230.1"/>
    <property type="molecule type" value="Genomic_DNA"/>
</dbReference>